<keyword evidence="1" id="KW-0732">Signal</keyword>
<proteinExistence type="predicted"/>
<gene>
    <name evidence="3" type="ORF">PAUS00366_LOCUS10653</name>
</gene>
<dbReference type="Pfam" id="PF00856">
    <property type="entry name" value="SET"/>
    <property type="match status" value="1"/>
</dbReference>
<dbReference type="InterPro" id="IPR001214">
    <property type="entry name" value="SET_dom"/>
</dbReference>
<dbReference type="AlphaFoldDB" id="A0A7S4AJY3"/>
<evidence type="ECO:0000256" key="1">
    <source>
        <dbReference type="SAM" id="SignalP"/>
    </source>
</evidence>
<organism evidence="3">
    <name type="scientific">Pseudo-nitzschia australis</name>
    <dbReference type="NCBI Taxonomy" id="44445"/>
    <lineage>
        <taxon>Eukaryota</taxon>
        <taxon>Sar</taxon>
        <taxon>Stramenopiles</taxon>
        <taxon>Ochrophyta</taxon>
        <taxon>Bacillariophyta</taxon>
        <taxon>Bacillariophyceae</taxon>
        <taxon>Bacillariophycidae</taxon>
        <taxon>Bacillariales</taxon>
        <taxon>Bacillariaceae</taxon>
        <taxon>Pseudo-nitzschia</taxon>
    </lineage>
</organism>
<dbReference type="InterPro" id="IPR046341">
    <property type="entry name" value="SET_dom_sf"/>
</dbReference>
<reference evidence="3" key="1">
    <citation type="submission" date="2021-01" db="EMBL/GenBank/DDBJ databases">
        <authorList>
            <person name="Corre E."/>
            <person name="Pelletier E."/>
            <person name="Niang G."/>
            <person name="Scheremetjew M."/>
            <person name="Finn R."/>
            <person name="Kale V."/>
            <person name="Holt S."/>
            <person name="Cochrane G."/>
            <person name="Meng A."/>
            <person name="Brown T."/>
            <person name="Cohen L."/>
        </authorList>
    </citation>
    <scope>NUCLEOTIDE SEQUENCE</scope>
    <source>
        <strain evidence="3">10249 10 AB</strain>
    </source>
</reference>
<dbReference type="SUPFAM" id="SSF82199">
    <property type="entry name" value="SET domain"/>
    <property type="match status" value="1"/>
</dbReference>
<sequence length="632" mass="71715">MVSNRSVLAVFYLLVALTPVSADRENSDNNACPLWLAPSYITEQNANLPKFGLFAGRNYEQNSTLPLSELAIPLIDFFEDFNREKPFGSEIIETLENHVWTQEKIGSLWEGHFSSHSIVPGIGILANFHATYSNADFLKASVLLRDSGDEFPEAGKASLLRGAVTPYFNATLRATQNIPAGMEIFADFGGAWDGNFTENIYQDKIQRYDYHLADELINKLVELYEKYPDLSLDMKEDMMDFLLQKVLTSVAGPNAKTINSLIPANPRKLKKVQESGGTFMYRYQDMIRSEEWLETNGFCLDAIRRGKSEIPNAGRGAFANRNIAEGETITITPLLHIVDKNILTMFPVEDIDDKTFDESNGPIGKQLLLNYAFGHPESNMVLVPTGPQVTLINNGGQKGSNAQLEWANNDDTISNPVEYLSYTVDEMTEVQDTVLVMKVVAKQDIMEGEEITINYGSSWQRAWDAYEEDWKKTREGKSHPLKAEDLRKIYKGKALETEETIEEYPYPEDVMSACFLHTRDLPDGTQMTHQEFGTEMNQFESPTRYEDYDTTSLYFVQVLDRREAPGFFYNYTVRANLGSEENEFADVHDVPHAACTFFDKEYTSDIHLEGAFRHPIGMPDFMVPLSWRNIVR</sequence>
<name>A0A7S4AJY3_9STRA</name>
<dbReference type="PROSITE" id="PS50280">
    <property type="entry name" value="SET"/>
    <property type="match status" value="1"/>
</dbReference>
<protein>
    <recommendedName>
        <fullName evidence="2">SET domain-containing protein</fullName>
    </recommendedName>
</protein>
<dbReference type="Gene3D" id="2.170.270.10">
    <property type="entry name" value="SET domain"/>
    <property type="match status" value="1"/>
</dbReference>
<evidence type="ECO:0000313" key="3">
    <source>
        <dbReference type="EMBL" id="CAE0717900.1"/>
    </source>
</evidence>
<feature type="signal peptide" evidence="1">
    <location>
        <begin position="1"/>
        <end position="22"/>
    </location>
</feature>
<feature type="domain" description="SET" evidence="2">
    <location>
        <begin position="301"/>
        <end position="456"/>
    </location>
</feature>
<feature type="chain" id="PRO_5030861827" description="SET domain-containing protein" evidence="1">
    <location>
        <begin position="23"/>
        <end position="632"/>
    </location>
</feature>
<dbReference type="EMBL" id="HBIX01014563">
    <property type="protein sequence ID" value="CAE0717900.1"/>
    <property type="molecule type" value="Transcribed_RNA"/>
</dbReference>
<evidence type="ECO:0000259" key="2">
    <source>
        <dbReference type="PROSITE" id="PS50280"/>
    </source>
</evidence>
<accession>A0A7S4AJY3</accession>